<reference evidence="1" key="1">
    <citation type="submission" date="2020-08" db="EMBL/GenBank/DDBJ databases">
        <authorList>
            <person name="Hu Y."/>
            <person name="Nguyen S.V."/>
            <person name="Li F."/>
            <person name="Fanning S."/>
        </authorList>
    </citation>
    <scope>NUCLEOTIDE SEQUENCE</scope>
    <source>
        <strain evidence="1">SYSU D8009</strain>
    </source>
</reference>
<accession>A0A9X0R417</accession>
<dbReference type="Proteomes" id="UP000600101">
    <property type="component" value="Unassembled WGS sequence"/>
</dbReference>
<evidence type="ECO:0000313" key="1">
    <source>
        <dbReference type="EMBL" id="MBC4019340.1"/>
    </source>
</evidence>
<proteinExistence type="predicted"/>
<dbReference type="EMBL" id="JACOMF010000177">
    <property type="protein sequence ID" value="MBC4019340.1"/>
    <property type="molecule type" value="Genomic_DNA"/>
</dbReference>
<sequence length="79" mass="8731">MKGEIGAHHQAQSLQKPVPLEHACHSAHPRTGLMRVNLAPPGKASVIALATTMMERRARDGLLRPTMMQEANWLAGWLR</sequence>
<dbReference type="AlphaFoldDB" id="A0A9X0R417"/>
<keyword evidence="2" id="KW-1185">Reference proteome</keyword>
<organism evidence="1 2">
    <name type="scientific">Siccirubricoccus deserti</name>
    <dbReference type="NCBI Taxonomy" id="2013562"/>
    <lineage>
        <taxon>Bacteria</taxon>
        <taxon>Pseudomonadati</taxon>
        <taxon>Pseudomonadota</taxon>
        <taxon>Alphaproteobacteria</taxon>
        <taxon>Acetobacterales</taxon>
        <taxon>Roseomonadaceae</taxon>
        <taxon>Siccirubricoccus</taxon>
    </lineage>
</organism>
<protein>
    <submittedName>
        <fullName evidence="1">Uncharacterized protein</fullName>
    </submittedName>
</protein>
<name>A0A9X0R417_9PROT</name>
<gene>
    <name evidence="1" type="ORF">H7965_29510</name>
</gene>
<comment type="caution">
    <text evidence="1">The sequence shown here is derived from an EMBL/GenBank/DDBJ whole genome shotgun (WGS) entry which is preliminary data.</text>
</comment>
<evidence type="ECO:0000313" key="2">
    <source>
        <dbReference type="Proteomes" id="UP000600101"/>
    </source>
</evidence>